<reference evidence="2 3" key="1">
    <citation type="journal article" date="2015" name="Proc. Natl. Acad. Sci. U.S.A.">
        <title>The resurrection genome of Boea hygrometrica: A blueprint for survival of dehydration.</title>
        <authorList>
            <person name="Xiao L."/>
            <person name="Yang G."/>
            <person name="Zhang L."/>
            <person name="Yang X."/>
            <person name="Zhao S."/>
            <person name="Ji Z."/>
            <person name="Zhou Q."/>
            <person name="Hu M."/>
            <person name="Wang Y."/>
            <person name="Chen M."/>
            <person name="Xu Y."/>
            <person name="Jin H."/>
            <person name="Xiao X."/>
            <person name="Hu G."/>
            <person name="Bao F."/>
            <person name="Hu Y."/>
            <person name="Wan P."/>
            <person name="Li L."/>
            <person name="Deng X."/>
            <person name="Kuang T."/>
            <person name="Xiang C."/>
            <person name="Zhu J.K."/>
            <person name="Oliver M.J."/>
            <person name="He Y."/>
        </authorList>
    </citation>
    <scope>NUCLEOTIDE SEQUENCE [LARGE SCALE GENOMIC DNA]</scope>
    <source>
        <strain evidence="3">cv. XS01</strain>
    </source>
</reference>
<gene>
    <name evidence="2" type="ORF">F511_36605</name>
</gene>
<dbReference type="EMBL" id="KV013464">
    <property type="protein sequence ID" value="KZV23529.1"/>
    <property type="molecule type" value="Genomic_DNA"/>
</dbReference>
<protein>
    <submittedName>
        <fullName evidence="2">Uncharacterized protein</fullName>
    </submittedName>
</protein>
<proteinExistence type="predicted"/>
<keyword evidence="3" id="KW-1185">Reference proteome</keyword>
<organism evidence="2 3">
    <name type="scientific">Dorcoceras hygrometricum</name>
    <dbReference type="NCBI Taxonomy" id="472368"/>
    <lineage>
        <taxon>Eukaryota</taxon>
        <taxon>Viridiplantae</taxon>
        <taxon>Streptophyta</taxon>
        <taxon>Embryophyta</taxon>
        <taxon>Tracheophyta</taxon>
        <taxon>Spermatophyta</taxon>
        <taxon>Magnoliopsida</taxon>
        <taxon>eudicotyledons</taxon>
        <taxon>Gunneridae</taxon>
        <taxon>Pentapetalae</taxon>
        <taxon>asterids</taxon>
        <taxon>lamiids</taxon>
        <taxon>Lamiales</taxon>
        <taxon>Gesneriaceae</taxon>
        <taxon>Didymocarpoideae</taxon>
        <taxon>Trichosporeae</taxon>
        <taxon>Loxocarpinae</taxon>
        <taxon>Dorcoceras</taxon>
    </lineage>
</organism>
<dbReference type="AlphaFoldDB" id="A0A2Z7AVQ2"/>
<evidence type="ECO:0000313" key="3">
    <source>
        <dbReference type="Proteomes" id="UP000250235"/>
    </source>
</evidence>
<name>A0A2Z7AVQ2_9LAMI</name>
<accession>A0A2Z7AVQ2</accession>
<feature type="compositionally biased region" description="Low complexity" evidence="1">
    <location>
        <begin position="20"/>
        <end position="29"/>
    </location>
</feature>
<evidence type="ECO:0000313" key="2">
    <source>
        <dbReference type="EMBL" id="KZV23529.1"/>
    </source>
</evidence>
<sequence length="101" mass="10302">MHAPPTTRDRAPFPTPILSAPATMAGAPLTGPPPGPAGPNLTDLGSNRGCPRENISREVCAPAMPCDAPPLTSTAKPGSLDHLPPLEITPTEASREGSKTC</sequence>
<feature type="region of interest" description="Disordered" evidence="1">
    <location>
        <begin position="70"/>
        <end position="101"/>
    </location>
</feature>
<dbReference type="Proteomes" id="UP000250235">
    <property type="component" value="Unassembled WGS sequence"/>
</dbReference>
<feature type="region of interest" description="Disordered" evidence="1">
    <location>
        <begin position="1"/>
        <end position="50"/>
    </location>
</feature>
<evidence type="ECO:0000256" key="1">
    <source>
        <dbReference type="SAM" id="MobiDB-lite"/>
    </source>
</evidence>